<feature type="compositionally biased region" description="Polar residues" evidence="1">
    <location>
        <begin position="510"/>
        <end position="527"/>
    </location>
</feature>
<comment type="caution">
    <text evidence="3">The sequence shown here is derived from an EMBL/GenBank/DDBJ whole genome shotgun (WGS) entry which is preliminary data.</text>
</comment>
<proteinExistence type="predicted"/>
<name>A0A0L0CJ53_LUCCU</name>
<dbReference type="AlphaFoldDB" id="A0A0L0CJ53"/>
<protein>
    <recommendedName>
        <fullName evidence="2">C2H2-type domain-containing protein</fullName>
    </recommendedName>
</protein>
<dbReference type="Proteomes" id="UP000037069">
    <property type="component" value="Unassembled WGS sequence"/>
</dbReference>
<dbReference type="SMART" id="SM00355">
    <property type="entry name" value="ZnF_C2H2"/>
    <property type="match status" value="2"/>
</dbReference>
<feature type="domain" description="C2H2-type" evidence="2">
    <location>
        <begin position="36"/>
        <end position="58"/>
    </location>
</feature>
<evidence type="ECO:0000313" key="4">
    <source>
        <dbReference type="Proteomes" id="UP000037069"/>
    </source>
</evidence>
<organism evidence="3 4">
    <name type="scientific">Lucilia cuprina</name>
    <name type="common">Green bottle fly</name>
    <name type="synonym">Australian sheep blowfly</name>
    <dbReference type="NCBI Taxonomy" id="7375"/>
    <lineage>
        <taxon>Eukaryota</taxon>
        <taxon>Metazoa</taxon>
        <taxon>Ecdysozoa</taxon>
        <taxon>Arthropoda</taxon>
        <taxon>Hexapoda</taxon>
        <taxon>Insecta</taxon>
        <taxon>Pterygota</taxon>
        <taxon>Neoptera</taxon>
        <taxon>Endopterygota</taxon>
        <taxon>Diptera</taxon>
        <taxon>Brachycera</taxon>
        <taxon>Muscomorpha</taxon>
        <taxon>Oestroidea</taxon>
        <taxon>Calliphoridae</taxon>
        <taxon>Luciliinae</taxon>
        <taxon>Lucilia</taxon>
    </lineage>
</organism>
<feature type="region of interest" description="Disordered" evidence="1">
    <location>
        <begin position="510"/>
        <end position="537"/>
    </location>
</feature>
<gene>
    <name evidence="3" type="ORF">FF38_12920</name>
</gene>
<accession>A0A0L0CJ53</accession>
<dbReference type="OrthoDB" id="8042915at2759"/>
<dbReference type="InterPro" id="IPR013087">
    <property type="entry name" value="Znf_C2H2_type"/>
</dbReference>
<evidence type="ECO:0000256" key="1">
    <source>
        <dbReference type="SAM" id="MobiDB-lite"/>
    </source>
</evidence>
<dbReference type="Pfam" id="PF15992">
    <property type="entry name" value="DUF4769"/>
    <property type="match status" value="1"/>
</dbReference>
<evidence type="ECO:0000259" key="2">
    <source>
        <dbReference type="PROSITE" id="PS00028"/>
    </source>
</evidence>
<evidence type="ECO:0000313" key="3">
    <source>
        <dbReference type="EMBL" id="KNC32281.1"/>
    </source>
</evidence>
<keyword evidence="4" id="KW-1185">Reference proteome</keyword>
<dbReference type="PROSITE" id="PS00028">
    <property type="entry name" value="ZINC_FINGER_C2H2_1"/>
    <property type="match status" value="1"/>
</dbReference>
<reference evidence="3 4" key="1">
    <citation type="journal article" date="2015" name="Nat. Commun.">
        <title>Lucilia cuprina genome unlocks parasitic fly biology to underpin future interventions.</title>
        <authorList>
            <person name="Anstead C.A."/>
            <person name="Korhonen P.K."/>
            <person name="Young N.D."/>
            <person name="Hall R.S."/>
            <person name="Jex A.R."/>
            <person name="Murali S.C."/>
            <person name="Hughes D.S."/>
            <person name="Lee S.F."/>
            <person name="Perry T."/>
            <person name="Stroehlein A.J."/>
            <person name="Ansell B.R."/>
            <person name="Breugelmans B."/>
            <person name="Hofmann A."/>
            <person name="Qu J."/>
            <person name="Dugan S."/>
            <person name="Lee S.L."/>
            <person name="Chao H."/>
            <person name="Dinh H."/>
            <person name="Han Y."/>
            <person name="Doddapaneni H.V."/>
            <person name="Worley K.C."/>
            <person name="Muzny D.M."/>
            <person name="Ioannidis P."/>
            <person name="Waterhouse R.M."/>
            <person name="Zdobnov E.M."/>
            <person name="James P.J."/>
            <person name="Bagnall N.H."/>
            <person name="Kotze A.C."/>
            <person name="Gibbs R.A."/>
            <person name="Richards S."/>
            <person name="Batterham P."/>
            <person name="Gasser R.B."/>
        </authorList>
    </citation>
    <scope>NUCLEOTIDE SEQUENCE [LARGE SCALE GENOMIC DNA]</scope>
    <source>
        <strain evidence="3 4">LS</strain>
        <tissue evidence="3">Full body</tissue>
    </source>
</reference>
<sequence>MNEIKCFLCDTFFESPRKLFEHIKNYALPSNVVHKCTYTNCFQQFYNKSSYKRHVLRHFKFKQYLYNRLKEQDITIDVLKILKAHHISKLFNDLSVGDQAKFENCLEKWKETSTPFFKRDEIQLSSDSSQKSSFVSVKEILSNTFNGKEILKFYSKNDILHEEQRNLLISTVAKYIEANGIPYTISDCADIEKQISNIFLSEQLYLRLPTITVDEFDLYWRKCARYRLKQISESKSTAEIFQMWPEYKKPSGSNLINIDFELKFPFAKQFSERWLCYKDKVIYFLQSRISNLTISKKMQQIHTFNEESVVLTVLWNIHHLFPPTQKVTSDMSGAKIRKKFSVLDSQESFAILAESEEEIEIKLKLLMLQGRNIQPKLLISGNLEDIKSIFVYFDGNKDLDPSINKNTYSKSKRFRDEDFMPLPCIIQSEEHIPRYLVAKAKSSDSSETSVKPLASYNIFQIEKGLNYISSDYMEQRPKNPTITSTKTHLTKTQIKQQTTKTLQQIKYNQQQEKTTTMNSENTEQATSLKYYDTEDSE</sequence>
<dbReference type="EMBL" id="JRES01000323">
    <property type="protein sequence ID" value="KNC32281.1"/>
    <property type="molecule type" value="Genomic_DNA"/>
</dbReference>
<dbReference type="InterPro" id="IPR031934">
    <property type="entry name" value="DUF4769"/>
</dbReference>